<sequence length="226" mass="25180">MVARYADVMVNRGGLPLYQLPVAQPEVEETLPSDYQVAAVDCSVLPLLPLHLQAVLAKPPLCQSTNLKDDLHLRNLRFFVDQTQFNIRHQKDLKLRGGFIEAGDMERIVNYMDEESTSRRAGTSQRRGRCRRMRSWGPAMGHRPSRGRKSASCSPSAASASARRCEGCRGTFCETTRAPMGQSAQTGGRPPGSCRRAWTWLWTKGSMTNVLGWTMPSSAASEPLWR</sequence>
<feature type="region of interest" description="Disordered" evidence="1">
    <location>
        <begin position="114"/>
        <end position="156"/>
    </location>
</feature>
<proteinExistence type="predicted"/>
<keyword evidence="3" id="KW-1185">Reference proteome</keyword>
<comment type="caution">
    <text evidence="2">The sequence shown here is derived from an EMBL/GenBank/DDBJ whole genome shotgun (WGS) entry which is preliminary data.</text>
</comment>
<evidence type="ECO:0000256" key="1">
    <source>
        <dbReference type="SAM" id="MobiDB-lite"/>
    </source>
</evidence>
<protein>
    <submittedName>
        <fullName evidence="2">Uncharacterized protein</fullName>
    </submittedName>
</protein>
<accession>A0AA36IGP3</accession>
<dbReference type="EMBL" id="CAUJNA010001358">
    <property type="protein sequence ID" value="CAJ1386381.1"/>
    <property type="molecule type" value="Genomic_DNA"/>
</dbReference>
<dbReference type="AlphaFoldDB" id="A0AA36IGP3"/>
<gene>
    <name evidence="2" type="ORF">EVOR1521_LOCUS12746</name>
</gene>
<name>A0AA36IGP3_9DINO</name>
<organism evidence="2 3">
    <name type="scientific">Effrenium voratum</name>
    <dbReference type="NCBI Taxonomy" id="2562239"/>
    <lineage>
        <taxon>Eukaryota</taxon>
        <taxon>Sar</taxon>
        <taxon>Alveolata</taxon>
        <taxon>Dinophyceae</taxon>
        <taxon>Suessiales</taxon>
        <taxon>Symbiodiniaceae</taxon>
        <taxon>Effrenium</taxon>
    </lineage>
</organism>
<dbReference type="Proteomes" id="UP001178507">
    <property type="component" value="Unassembled WGS sequence"/>
</dbReference>
<reference evidence="2" key="1">
    <citation type="submission" date="2023-08" db="EMBL/GenBank/DDBJ databases">
        <authorList>
            <person name="Chen Y."/>
            <person name="Shah S."/>
            <person name="Dougan E. K."/>
            <person name="Thang M."/>
            <person name="Chan C."/>
        </authorList>
    </citation>
    <scope>NUCLEOTIDE SEQUENCE</scope>
</reference>
<evidence type="ECO:0000313" key="2">
    <source>
        <dbReference type="EMBL" id="CAJ1386381.1"/>
    </source>
</evidence>
<evidence type="ECO:0000313" key="3">
    <source>
        <dbReference type="Proteomes" id="UP001178507"/>
    </source>
</evidence>